<sequence length="288" mass="30801">MASIYRSAHGQRRVQGWCFDQLDRWSVPHRRFSVPTSRGDTHVVSVDGDAPSVVVLAGTNFNAATCLPLAQALAQRWSVWVLDVPGQPGLSAAERPDRGGLAWYGRWLGEFLDQTATGPVVLVGHSLGGGIALACDSPRVAGRVLVAPAGVVGLRVTARVLSATLPWLARPTDRRSARLLRVMHGPGHQPSPVLAEWMTLVARECRSSLAPSPLPAATLRSAVGTPMAVATGEHDVFLPPSRLRQAVSRSLAVDLEVLAGAGHLAPDEYPKQVVSLVERVIRQDNDRG</sequence>
<protein>
    <submittedName>
        <fullName evidence="2">Pimeloyl-ACP methyl ester carboxylesterase</fullName>
    </submittedName>
</protein>
<organism evidence="2 3">
    <name type="scientific">Micromonospora polyrhachis</name>
    <dbReference type="NCBI Taxonomy" id="1282883"/>
    <lineage>
        <taxon>Bacteria</taxon>
        <taxon>Bacillati</taxon>
        <taxon>Actinomycetota</taxon>
        <taxon>Actinomycetes</taxon>
        <taxon>Micromonosporales</taxon>
        <taxon>Micromonosporaceae</taxon>
        <taxon>Micromonospora</taxon>
    </lineage>
</organism>
<keyword evidence="3" id="KW-1185">Reference proteome</keyword>
<dbReference type="Pfam" id="PF12697">
    <property type="entry name" value="Abhydrolase_6"/>
    <property type="match status" value="1"/>
</dbReference>
<evidence type="ECO:0000259" key="1">
    <source>
        <dbReference type="Pfam" id="PF12697"/>
    </source>
</evidence>
<dbReference type="AlphaFoldDB" id="A0A7W7SLI1"/>
<reference evidence="2 3" key="1">
    <citation type="submission" date="2020-08" db="EMBL/GenBank/DDBJ databases">
        <title>Sequencing the genomes of 1000 actinobacteria strains.</title>
        <authorList>
            <person name="Klenk H.-P."/>
        </authorList>
    </citation>
    <scope>NUCLEOTIDE SEQUENCE [LARGE SCALE GENOMIC DNA]</scope>
    <source>
        <strain evidence="2 3">DSM 45886</strain>
    </source>
</reference>
<feature type="domain" description="AB hydrolase-1" evidence="1">
    <location>
        <begin position="53"/>
        <end position="275"/>
    </location>
</feature>
<dbReference type="Proteomes" id="UP000578819">
    <property type="component" value="Unassembled WGS sequence"/>
</dbReference>
<dbReference type="RefSeq" id="WP_184532699.1">
    <property type="nucleotide sequence ID" value="NZ_JACHJW010000001.1"/>
</dbReference>
<dbReference type="Gene3D" id="3.40.50.1820">
    <property type="entry name" value="alpha/beta hydrolase"/>
    <property type="match status" value="1"/>
</dbReference>
<evidence type="ECO:0000313" key="3">
    <source>
        <dbReference type="Proteomes" id="UP000578819"/>
    </source>
</evidence>
<dbReference type="PANTHER" id="PTHR46438:SF11">
    <property type="entry name" value="LIPASE-RELATED"/>
    <property type="match status" value="1"/>
</dbReference>
<dbReference type="InterPro" id="IPR000073">
    <property type="entry name" value="AB_hydrolase_1"/>
</dbReference>
<dbReference type="PANTHER" id="PTHR46438">
    <property type="entry name" value="ALPHA/BETA-HYDROLASES SUPERFAMILY PROTEIN"/>
    <property type="match status" value="1"/>
</dbReference>
<accession>A0A7W7SLI1</accession>
<evidence type="ECO:0000313" key="2">
    <source>
        <dbReference type="EMBL" id="MBB4956980.1"/>
    </source>
</evidence>
<dbReference type="GO" id="GO:0003824">
    <property type="term" value="F:catalytic activity"/>
    <property type="evidence" value="ECO:0007669"/>
    <property type="project" value="UniProtKB-ARBA"/>
</dbReference>
<dbReference type="InterPro" id="IPR029058">
    <property type="entry name" value="AB_hydrolase_fold"/>
</dbReference>
<dbReference type="EMBL" id="JACHJW010000001">
    <property type="protein sequence ID" value="MBB4956980.1"/>
    <property type="molecule type" value="Genomic_DNA"/>
</dbReference>
<proteinExistence type="predicted"/>
<comment type="caution">
    <text evidence="2">The sequence shown here is derived from an EMBL/GenBank/DDBJ whole genome shotgun (WGS) entry which is preliminary data.</text>
</comment>
<gene>
    <name evidence="2" type="ORF">FHR38_000713</name>
</gene>
<name>A0A7W7SLI1_9ACTN</name>
<dbReference type="SUPFAM" id="SSF53474">
    <property type="entry name" value="alpha/beta-Hydrolases"/>
    <property type="match status" value="1"/>
</dbReference>